<gene>
    <name evidence="2" type="ORF">CLV47_101101</name>
</gene>
<evidence type="ECO:0000259" key="1">
    <source>
        <dbReference type="SMART" id="SM00829"/>
    </source>
</evidence>
<dbReference type="InterPro" id="IPR002364">
    <property type="entry name" value="Quin_OxRdtase/zeta-crystal_CS"/>
</dbReference>
<dbReference type="InterPro" id="IPR013149">
    <property type="entry name" value="ADH-like_C"/>
</dbReference>
<comment type="caution">
    <text evidence="2">The sequence shown here is derived from an EMBL/GenBank/DDBJ whole genome shotgun (WGS) entry which is preliminary data.</text>
</comment>
<sequence>MKAWQVSGLGVPSEVLTLAEVEQPTILDSQTLVRMEAACVGFPDYLMAQGLYHEKPPLPFVIGGEGAGRVEAVGQDAGPWKVGDRVIVVSGHAHKGHLAEYVAADSDQILPVPPDMDANHAAALFVAYQTSYVGMFRRAGLEAGETLLVHGASGGIGSAAVQLGKSAGATVIAVAGGARKVAICAELGADHVIDHTAEDFVARVKELTGGRGADVIYDSIGGDVFDRSRRCIAVEGRLLVVGFASGDIPQAPVNHALLKNYSIIGFRMRPFRDDLDYRLKVHNTLLDLYAKGEIKPLTTRYDFADAPKALASIGDRTVIGRPVIRIG</sequence>
<evidence type="ECO:0000313" key="3">
    <source>
        <dbReference type="Proteomes" id="UP000237752"/>
    </source>
</evidence>
<protein>
    <submittedName>
        <fullName evidence="2">NADPH:quinone reductase-like Zn-dependent oxidoreductase</fullName>
    </submittedName>
</protein>
<proteinExistence type="predicted"/>
<dbReference type="Proteomes" id="UP000237752">
    <property type="component" value="Unassembled WGS sequence"/>
</dbReference>
<dbReference type="Pfam" id="PF08240">
    <property type="entry name" value="ADH_N"/>
    <property type="match status" value="1"/>
</dbReference>
<organism evidence="2 3">
    <name type="scientific">Antricoccus suffuscus</name>
    <dbReference type="NCBI Taxonomy" id="1629062"/>
    <lineage>
        <taxon>Bacteria</taxon>
        <taxon>Bacillati</taxon>
        <taxon>Actinomycetota</taxon>
        <taxon>Actinomycetes</taxon>
        <taxon>Geodermatophilales</taxon>
        <taxon>Antricoccaceae</taxon>
        <taxon>Antricoccus</taxon>
    </lineage>
</organism>
<dbReference type="RefSeq" id="WP_106347040.1">
    <property type="nucleotide sequence ID" value="NZ_PVUE01000001.1"/>
</dbReference>
<dbReference type="SMART" id="SM00829">
    <property type="entry name" value="PKS_ER"/>
    <property type="match status" value="1"/>
</dbReference>
<evidence type="ECO:0000313" key="2">
    <source>
        <dbReference type="EMBL" id="PRZ43977.1"/>
    </source>
</evidence>
<dbReference type="InterPro" id="IPR011032">
    <property type="entry name" value="GroES-like_sf"/>
</dbReference>
<dbReference type="OrthoDB" id="4190732at2"/>
<accession>A0A2T1A673</accession>
<feature type="domain" description="Enoyl reductase (ER)" evidence="1">
    <location>
        <begin position="10"/>
        <end position="324"/>
    </location>
</feature>
<keyword evidence="3" id="KW-1185">Reference proteome</keyword>
<dbReference type="InterPro" id="IPR036291">
    <property type="entry name" value="NAD(P)-bd_dom_sf"/>
</dbReference>
<dbReference type="SUPFAM" id="SSF51735">
    <property type="entry name" value="NAD(P)-binding Rossmann-fold domains"/>
    <property type="match status" value="1"/>
</dbReference>
<dbReference type="PANTHER" id="PTHR43677:SF4">
    <property type="entry name" value="QUINONE OXIDOREDUCTASE-LIKE PROTEIN 2"/>
    <property type="match status" value="1"/>
</dbReference>
<dbReference type="Gene3D" id="3.90.180.10">
    <property type="entry name" value="Medium-chain alcohol dehydrogenases, catalytic domain"/>
    <property type="match status" value="1"/>
</dbReference>
<dbReference type="PROSITE" id="PS01162">
    <property type="entry name" value="QOR_ZETA_CRYSTAL"/>
    <property type="match status" value="1"/>
</dbReference>
<dbReference type="SUPFAM" id="SSF50129">
    <property type="entry name" value="GroES-like"/>
    <property type="match status" value="1"/>
</dbReference>
<dbReference type="InterPro" id="IPR020843">
    <property type="entry name" value="ER"/>
</dbReference>
<dbReference type="EMBL" id="PVUE01000001">
    <property type="protein sequence ID" value="PRZ43977.1"/>
    <property type="molecule type" value="Genomic_DNA"/>
</dbReference>
<dbReference type="CDD" id="cd08241">
    <property type="entry name" value="QOR1"/>
    <property type="match status" value="1"/>
</dbReference>
<dbReference type="InterPro" id="IPR051397">
    <property type="entry name" value="Zn-ADH-like_protein"/>
</dbReference>
<dbReference type="GO" id="GO:0008270">
    <property type="term" value="F:zinc ion binding"/>
    <property type="evidence" value="ECO:0007669"/>
    <property type="project" value="InterPro"/>
</dbReference>
<dbReference type="PANTHER" id="PTHR43677">
    <property type="entry name" value="SHORT-CHAIN DEHYDROGENASE/REDUCTASE"/>
    <property type="match status" value="1"/>
</dbReference>
<reference evidence="2 3" key="1">
    <citation type="submission" date="2018-03" db="EMBL/GenBank/DDBJ databases">
        <title>Genomic Encyclopedia of Archaeal and Bacterial Type Strains, Phase II (KMG-II): from individual species to whole genera.</title>
        <authorList>
            <person name="Goeker M."/>
        </authorList>
    </citation>
    <scope>NUCLEOTIDE SEQUENCE [LARGE SCALE GENOMIC DNA]</scope>
    <source>
        <strain evidence="2 3">DSM 100065</strain>
    </source>
</reference>
<name>A0A2T1A673_9ACTN</name>
<dbReference type="Pfam" id="PF00107">
    <property type="entry name" value="ADH_zinc_N"/>
    <property type="match status" value="1"/>
</dbReference>
<dbReference type="GO" id="GO:0016491">
    <property type="term" value="F:oxidoreductase activity"/>
    <property type="evidence" value="ECO:0007669"/>
    <property type="project" value="InterPro"/>
</dbReference>
<dbReference type="Gene3D" id="3.40.50.720">
    <property type="entry name" value="NAD(P)-binding Rossmann-like Domain"/>
    <property type="match status" value="1"/>
</dbReference>
<dbReference type="InterPro" id="IPR013154">
    <property type="entry name" value="ADH-like_N"/>
</dbReference>
<dbReference type="AlphaFoldDB" id="A0A2T1A673"/>